<dbReference type="Proteomes" id="UP001325680">
    <property type="component" value="Chromosome"/>
</dbReference>
<dbReference type="SUPFAM" id="SSF52540">
    <property type="entry name" value="P-loop containing nucleoside triphosphate hydrolases"/>
    <property type="match status" value="1"/>
</dbReference>
<evidence type="ECO:0000313" key="2">
    <source>
        <dbReference type="Proteomes" id="UP001325680"/>
    </source>
</evidence>
<protein>
    <submittedName>
        <fullName evidence="1">Error-prone repair protein ImuA</fullName>
    </submittedName>
</protein>
<dbReference type="InterPro" id="IPR027417">
    <property type="entry name" value="P-loop_NTPase"/>
</dbReference>
<evidence type="ECO:0000313" key="1">
    <source>
        <dbReference type="EMBL" id="WQD39900.1"/>
    </source>
</evidence>
<gene>
    <name evidence="1" type="ORF">U0035_07020</name>
</gene>
<proteinExistence type="predicted"/>
<dbReference type="InterPro" id="IPR017026">
    <property type="entry name" value="ImuA"/>
</dbReference>
<name>A0ABZ0WC80_9BACT</name>
<keyword evidence="2" id="KW-1185">Reference proteome</keyword>
<dbReference type="EMBL" id="CP139960">
    <property type="protein sequence ID" value="WQD39900.1"/>
    <property type="molecule type" value="Genomic_DNA"/>
</dbReference>
<organism evidence="1 2">
    <name type="scientific">Niabella yanshanensis</name>
    <dbReference type="NCBI Taxonomy" id="577386"/>
    <lineage>
        <taxon>Bacteria</taxon>
        <taxon>Pseudomonadati</taxon>
        <taxon>Bacteroidota</taxon>
        <taxon>Chitinophagia</taxon>
        <taxon>Chitinophagales</taxon>
        <taxon>Chitinophagaceae</taxon>
        <taxon>Niabella</taxon>
    </lineage>
</organism>
<sequence>MDKGVLHTLQQEILSLQGYKPPPAQAQSSMGLGLIETAFPYKVFPTQVVHEFSSYNETEAVATNGFIAALLGKMVNHSKKCMWIAQEQLIYPPALKSFGIEPEQVIFVEARKSKDLLWIIEESLKCETLVAVVGATDHLSFTESRRLQLAVEQSHVTGFIHRVSPRQQETVACAARWHIRPLPSITEDKLPGVGFPQWYVELVKVRNGKTGQWPLQWKSGQFCFLEKEAPTLPAYRQLQTG</sequence>
<accession>A0ABZ0WC80</accession>
<dbReference type="Gene3D" id="3.40.50.300">
    <property type="entry name" value="P-loop containing nucleotide triphosphate hydrolases"/>
    <property type="match status" value="1"/>
</dbReference>
<dbReference type="PIRSF" id="PIRSF034285">
    <property type="entry name" value="UCP034285"/>
    <property type="match status" value="1"/>
</dbReference>
<reference evidence="1 2" key="1">
    <citation type="submission" date="2023-12" db="EMBL/GenBank/DDBJ databases">
        <title>Genome sequencing and assembly of bacterial species from a model synthetic community.</title>
        <authorList>
            <person name="Hogle S.L."/>
        </authorList>
    </citation>
    <scope>NUCLEOTIDE SEQUENCE [LARGE SCALE GENOMIC DNA]</scope>
    <source>
        <strain evidence="1 2">HAMBI_3031</strain>
    </source>
</reference>
<dbReference type="RefSeq" id="WP_114789298.1">
    <property type="nucleotide sequence ID" value="NZ_CP139960.1"/>
</dbReference>